<dbReference type="InterPro" id="IPR013783">
    <property type="entry name" value="Ig-like_fold"/>
</dbReference>
<dbReference type="EMBL" id="BJXB01000055">
    <property type="protein sequence ID" value="GEM50059.1"/>
    <property type="molecule type" value="Genomic_DNA"/>
</dbReference>
<name>A0A511NB53_DEIC1</name>
<evidence type="ECO:0000313" key="3">
    <source>
        <dbReference type="Proteomes" id="UP000321306"/>
    </source>
</evidence>
<keyword evidence="3" id="KW-1185">Reference proteome</keyword>
<dbReference type="RefSeq" id="WP_146891844.1">
    <property type="nucleotide sequence ID" value="NZ_BJXB01000055.1"/>
</dbReference>
<evidence type="ECO:0000313" key="2">
    <source>
        <dbReference type="EMBL" id="GEM50059.1"/>
    </source>
</evidence>
<feature type="signal peptide" evidence="1">
    <location>
        <begin position="1"/>
        <end position="22"/>
    </location>
</feature>
<organism evidence="2 3">
    <name type="scientific">Deinococcus cellulosilyticus (strain DSM 18568 / NBRC 106333 / KACC 11606 / 5516J-15)</name>
    <dbReference type="NCBI Taxonomy" id="1223518"/>
    <lineage>
        <taxon>Bacteria</taxon>
        <taxon>Thermotogati</taxon>
        <taxon>Deinococcota</taxon>
        <taxon>Deinococci</taxon>
        <taxon>Deinococcales</taxon>
        <taxon>Deinococcaceae</taxon>
        <taxon>Deinococcus</taxon>
    </lineage>
</organism>
<keyword evidence="1" id="KW-0732">Signal</keyword>
<proteinExistence type="predicted"/>
<comment type="caution">
    <text evidence="2">The sequence shown here is derived from an EMBL/GenBank/DDBJ whole genome shotgun (WGS) entry which is preliminary data.</text>
</comment>
<accession>A0A511NB53</accession>
<sequence length="383" mass="41517">MTRPRTLLMAGTLLALMACQNADRMPPKIAITAPAFNSNVTGVTPVQITASDDSGINKVRLYARQRGSTMKGVQVGVADQEPYVVAWNTTNIPNNSDAEIYAEAQDNSGEVGVSDPVPLKNNNQNAPTLNYFAAYTLPTRTQVNANGLNIKKQMGDSISFSQPDLADLQPPPTKVKNAAKSSIQAQAENNDYFFEWNWKAHTQSSKYDLYLSAGDAVGPFEQVDAETSNAEAGTNLKTNRHYTGAVDAQKTFYGMIVANTNQGESPLSNAGATQFLLERPSNLSPVNNAIVSGGRPKITWQGVQGVDGYVFYLYDKNPLTEGSTAKRLWTNSPQTIAGTEAVYPDALPALSTGTYYWWVAGVKFVKKQAVALTYSNPTRILVQ</sequence>
<protein>
    <submittedName>
        <fullName evidence="2">Uncharacterized protein</fullName>
    </submittedName>
</protein>
<dbReference type="OrthoDB" id="68911at2"/>
<gene>
    <name evidence="2" type="ORF">DC3_56940</name>
</gene>
<dbReference type="Pfam" id="PF17957">
    <property type="entry name" value="Big_7"/>
    <property type="match status" value="1"/>
</dbReference>
<dbReference type="Gene3D" id="2.60.40.10">
    <property type="entry name" value="Immunoglobulins"/>
    <property type="match status" value="2"/>
</dbReference>
<feature type="chain" id="PRO_5021760903" evidence="1">
    <location>
        <begin position="23"/>
        <end position="383"/>
    </location>
</feature>
<dbReference type="AlphaFoldDB" id="A0A511NB53"/>
<dbReference type="PROSITE" id="PS51257">
    <property type="entry name" value="PROKAR_LIPOPROTEIN"/>
    <property type="match status" value="1"/>
</dbReference>
<reference evidence="2 3" key="1">
    <citation type="submission" date="2019-07" db="EMBL/GenBank/DDBJ databases">
        <title>Whole genome shotgun sequence of Deinococcus cellulosilyticus NBRC 106333.</title>
        <authorList>
            <person name="Hosoyama A."/>
            <person name="Uohara A."/>
            <person name="Ohji S."/>
            <person name="Ichikawa N."/>
        </authorList>
    </citation>
    <scope>NUCLEOTIDE SEQUENCE [LARGE SCALE GENOMIC DNA]</scope>
    <source>
        <strain evidence="2 3">NBRC 106333</strain>
    </source>
</reference>
<evidence type="ECO:0000256" key="1">
    <source>
        <dbReference type="SAM" id="SignalP"/>
    </source>
</evidence>
<dbReference type="Proteomes" id="UP000321306">
    <property type="component" value="Unassembled WGS sequence"/>
</dbReference>